<dbReference type="Proteomes" id="UP000031258">
    <property type="component" value="Unassembled WGS sequence"/>
</dbReference>
<name>A0A0C1QJP4_9RICK</name>
<reference evidence="3 4" key="1">
    <citation type="submission" date="2014-11" db="EMBL/GenBank/DDBJ databases">
        <title>A Rickettsiales Symbiont of Amoebae With Ancient Features.</title>
        <authorList>
            <person name="Schulz F."/>
            <person name="Martijn J."/>
            <person name="Wascher F."/>
            <person name="Kostanjsek R."/>
            <person name="Ettema T.J."/>
            <person name="Horn M."/>
        </authorList>
    </citation>
    <scope>NUCLEOTIDE SEQUENCE [LARGE SCALE GENOMIC DNA]</scope>
    <source>
        <strain evidence="3 4">UWC36</strain>
    </source>
</reference>
<feature type="transmembrane region" description="Helical" evidence="1">
    <location>
        <begin position="467"/>
        <end position="486"/>
    </location>
</feature>
<keyword evidence="4" id="KW-1185">Reference proteome</keyword>
<gene>
    <name evidence="3" type="ORF">NF27_IC00060</name>
</gene>
<feature type="domain" description="GTA TIM-barrel-like" evidence="2">
    <location>
        <begin position="174"/>
        <end position="432"/>
    </location>
</feature>
<dbReference type="STRING" id="86105.NF27_IC00060"/>
<dbReference type="RefSeq" id="WP_039458706.1">
    <property type="nucleotide sequence ID" value="NZ_JSWE01000196.1"/>
</dbReference>
<dbReference type="InterPro" id="IPR025195">
    <property type="entry name" value="GTA_TIM_dom"/>
</dbReference>
<keyword evidence="1" id="KW-0812">Transmembrane</keyword>
<dbReference type="EMBL" id="JSWE01000196">
    <property type="protein sequence ID" value="KIE04388.1"/>
    <property type="molecule type" value="Genomic_DNA"/>
</dbReference>
<accession>A0A0C1QJP4</accession>
<organism evidence="3 4">
    <name type="scientific">Candidatus Jidaibacter acanthamoebae</name>
    <dbReference type="NCBI Taxonomy" id="86105"/>
    <lineage>
        <taxon>Bacteria</taxon>
        <taxon>Pseudomonadati</taxon>
        <taxon>Pseudomonadota</taxon>
        <taxon>Alphaproteobacteria</taxon>
        <taxon>Rickettsiales</taxon>
        <taxon>Candidatus Midichloriaceae</taxon>
        <taxon>Candidatus Jidaibacter</taxon>
    </lineage>
</organism>
<proteinExistence type="predicted"/>
<dbReference type="SUPFAM" id="SSF51445">
    <property type="entry name" value="(Trans)glycosidases"/>
    <property type="match status" value="1"/>
</dbReference>
<dbReference type="CDD" id="cd19607">
    <property type="entry name" value="GTA_TIM-barrel-like"/>
    <property type="match status" value="1"/>
</dbReference>
<evidence type="ECO:0000256" key="1">
    <source>
        <dbReference type="SAM" id="Phobius"/>
    </source>
</evidence>
<dbReference type="Pfam" id="PF13547">
    <property type="entry name" value="GTA_TIM"/>
    <property type="match status" value="1"/>
</dbReference>
<dbReference type="Gene3D" id="3.20.20.80">
    <property type="entry name" value="Glycosidases"/>
    <property type="match status" value="1"/>
</dbReference>
<keyword evidence="1" id="KW-1133">Transmembrane helix</keyword>
<dbReference type="AlphaFoldDB" id="A0A0C1QJP4"/>
<dbReference type="OrthoDB" id="8445115at2"/>
<comment type="caution">
    <text evidence="3">The sequence shown here is derived from an EMBL/GenBank/DDBJ whole genome shotgun (WGS) entry which is preliminary data.</text>
</comment>
<dbReference type="InterPro" id="IPR017853">
    <property type="entry name" value="GH"/>
</dbReference>
<evidence type="ECO:0000259" key="2">
    <source>
        <dbReference type="Pfam" id="PF13547"/>
    </source>
</evidence>
<evidence type="ECO:0000313" key="4">
    <source>
        <dbReference type="Proteomes" id="UP000031258"/>
    </source>
</evidence>
<keyword evidence="1" id="KW-0472">Membrane</keyword>
<evidence type="ECO:0000313" key="3">
    <source>
        <dbReference type="EMBL" id="KIE04388.1"/>
    </source>
</evidence>
<sequence length="489" mass="56285">MTKHLNEKITSLVISPGSGEFIYSPLIIYDKDNTPLNANSNSTKSNILLTIEQLKHDFPNLKNVSLLVGWFANKVEANNISIVPKVETSVPVQGEDWQVGKYTRNTAKLVSQVNGKPSWGGTPNDKSVVEVCELLKANGYNITLYPILFVDQPNKPWRGFIHATSDQEIEHFFYEYTKFIMHYTTLEYESKKLKDYISSFIIGSKFKDLLKYRSSNNEFLAVEKLILLANKVKSEVGKKVKLTYAANWDEYHHTDNGWHHLDSLWASDNIDYIGINAYFPLTDNLPQENISYDIIKEGWESGEYYDYIKNKNGKQIPIKPDWAIKNIEYWWKNYHYNPDVKVTKWRPKLKPIIFTEIGFPSIDGCTNQPNLYIDLTTSNTKLPPNSKGLVDYKAQQIALEATLDYWQDKESKQGNIGLIGDKGAFVYSIDARYDFYNWPKNYADTENYKYGHWVKLNSTPDLNASSFNFAIPSLIIISICVIIMAYKAR</sequence>
<protein>
    <recommendedName>
        <fullName evidence="2">GTA TIM-barrel-like domain-containing protein</fullName>
    </recommendedName>
</protein>